<dbReference type="GO" id="GO:0015970">
    <property type="term" value="P:guanosine tetraphosphate biosynthetic process"/>
    <property type="evidence" value="ECO:0007669"/>
    <property type="project" value="UniProtKB-UniPathway"/>
</dbReference>
<dbReference type="KEGG" id="kme:H0A61_02387"/>
<dbReference type="Gene3D" id="3.10.20.30">
    <property type="match status" value="1"/>
</dbReference>
<dbReference type="EMBL" id="CP059066">
    <property type="protein sequence ID" value="QSQ09995.1"/>
    <property type="molecule type" value="Genomic_DNA"/>
</dbReference>
<reference evidence="8" key="1">
    <citation type="submission" date="2020-07" db="EMBL/GenBank/DDBJ databases">
        <title>Koleobacter methoxysyntrophicus gen. nov., sp. nov., a novel anaerobic bacterium isolated from deep subsurface oil field and proposal of Koleobacterales ord. nov. in the phylum Firmicutes.</title>
        <authorList>
            <person name="Sakamoto S."/>
            <person name="Tamaki H."/>
        </authorList>
    </citation>
    <scope>NUCLEOTIDE SEQUENCE</scope>
    <source>
        <strain evidence="8">NRmbB1</strain>
    </source>
</reference>
<name>A0A8A0RNL7_9FIRM</name>
<dbReference type="CDD" id="cd04876">
    <property type="entry name" value="ACT_RelA-SpoT"/>
    <property type="match status" value="1"/>
</dbReference>
<accession>A0A8A0RNL7</accession>
<dbReference type="InterPro" id="IPR007685">
    <property type="entry name" value="RelA_SpoT"/>
</dbReference>
<dbReference type="PROSITE" id="PS51880">
    <property type="entry name" value="TGS"/>
    <property type="match status" value="1"/>
</dbReference>
<dbReference type="Pfam" id="PF02824">
    <property type="entry name" value="TGS"/>
    <property type="match status" value="1"/>
</dbReference>
<organism evidence="8 9">
    <name type="scientific">Koleobacter methoxysyntrophicus</name>
    <dbReference type="NCBI Taxonomy" id="2751313"/>
    <lineage>
        <taxon>Bacteria</taxon>
        <taxon>Bacillati</taxon>
        <taxon>Bacillota</taxon>
        <taxon>Clostridia</taxon>
        <taxon>Koleobacterales</taxon>
        <taxon>Koleobacteraceae</taxon>
        <taxon>Koleobacter</taxon>
    </lineage>
</organism>
<dbReference type="CDD" id="cd00077">
    <property type="entry name" value="HDc"/>
    <property type="match status" value="1"/>
</dbReference>
<dbReference type="UniPathway" id="UPA00908">
    <property type="reaction ID" value="UER00884"/>
</dbReference>
<dbReference type="Proteomes" id="UP000662904">
    <property type="component" value="Chromosome"/>
</dbReference>
<dbReference type="InterPro" id="IPR012675">
    <property type="entry name" value="Beta-grasp_dom_sf"/>
</dbReference>
<dbReference type="InterPro" id="IPR002912">
    <property type="entry name" value="ACT_dom"/>
</dbReference>
<dbReference type="Pfam" id="PF04607">
    <property type="entry name" value="RelA_SpoT"/>
    <property type="match status" value="1"/>
</dbReference>
<dbReference type="FunFam" id="3.30.460.10:FF:000001">
    <property type="entry name" value="GTP pyrophosphokinase RelA"/>
    <property type="match status" value="1"/>
</dbReference>
<dbReference type="SMART" id="SM00954">
    <property type="entry name" value="RelA_SpoT"/>
    <property type="match status" value="1"/>
</dbReference>
<dbReference type="FunFam" id="3.10.20.30:FF:000002">
    <property type="entry name" value="GTP pyrophosphokinase (RelA/SpoT)"/>
    <property type="match status" value="1"/>
</dbReference>
<evidence type="ECO:0000313" key="8">
    <source>
        <dbReference type="EMBL" id="QSQ09995.1"/>
    </source>
</evidence>
<dbReference type="Gene3D" id="3.30.70.260">
    <property type="match status" value="1"/>
</dbReference>
<dbReference type="InterPro" id="IPR033655">
    <property type="entry name" value="TGS_RelA/SpoT"/>
</dbReference>
<evidence type="ECO:0000256" key="1">
    <source>
        <dbReference type="ARBA" id="ARBA00004976"/>
    </source>
</evidence>
<dbReference type="SUPFAM" id="SSF55021">
    <property type="entry name" value="ACT-like"/>
    <property type="match status" value="1"/>
</dbReference>
<proteinExistence type="inferred from homology"/>
<keyword evidence="9" id="KW-1185">Reference proteome</keyword>
<comment type="similarity">
    <text evidence="4">Belongs to the relA/spoT family.</text>
</comment>
<comment type="catalytic activity">
    <reaction evidence="3">
        <text>GTP + ATP = guanosine 3'-diphosphate 5'-triphosphate + AMP</text>
        <dbReference type="Rhea" id="RHEA:22088"/>
        <dbReference type="ChEBI" id="CHEBI:30616"/>
        <dbReference type="ChEBI" id="CHEBI:37565"/>
        <dbReference type="ChEBI" id="CHEBI:142410"/>
        <dbReference type="ChEBI" id="CHEBI:456215"/>
        <dbReference type="EC" id="2.7.6.5"/>
    </reaction>
</comment>
<evidence type="ECO:0000313" key="9">
    <source>
        <dbReference type="Proteomes" id="UP000662904"/>
    </source>
</evidence>
<evidence type="ECO:0000259" key="7">
    <source>
        <dbReference type="PROSITE" id="PS51880"/>
    </source>
</evidence>
<dbReference type="PROSITE" id="PS51671">
    <property type="entry name" value="ACT"/>
    <property type="match status" value="1"/>
</dbReference>
<dbReference type="InterPro" id="IPR004811">
    <property type="entry name" value="RelA/Spo_fam"/>
</dbReference>
<dbReference type="SUPFAM" id="SSF81301">
    <property type="entry name" value="Nucleotidyltransferase"/>
    <property type="match status" value="1"/>
</dbReference>
<feature type="domain" description="HD" evidence="6">
    <location>
        <begin position="44"/>
        <end position="143"/>
    </location>
</feature>
<dbReference type="AlphaFoldDB" id="A0A8A0RNL7"/>
<comment type="function">
    <text evidence="4">In eubacteria ppGpp (guanosine 3'-diphosphate 5'-diphosphate) is a mediator of the stringent response that coordinates a variety of cellular activities in response to changes in nutritional abundance.</text>
</comment>
<dbReference type="Pfam" id="PF13291">
    <property type="entry name" value="ACT_4"/>
    <property type="match status" value="1"/>
</dbReference>
<protein>
    <recommendedName>
        <fullName evidence="2">GTP diphosphokinase</fullName>
        <ecNumber evidence="2">2.7.6.5</ecNumber>
    </recommendedName>
</protein>
<dbReference type="Pfam" id="PF13328">
    <property type="entry name" value="HD_4"/>
    <property type="match status" value="1"/>
</dbReference>
<dbReference type="CDD" id="cd01668">
    <property type="entry name" value="TGS_RSH"/>
    <property type="match status" value="1"/>
</dbReference>
<dbReference type="InterPro" id="IPR043519">
    <property type="entry name" value="NT_sf"/>
</dbReference>
<dbReference type="Gene3D" id="1.10.3210.10">
    <property type="entry name" value="Hypothetical protein af1432"/>
    <property type="match status" value="1"/>
</dbReference>
<evidence type="ECO:0000256" key="4">
    <source>
        <dbReference type="RuleBase" id="RU003847"/>
    </source>
</evidence>
<dbReference type="InterPro" id="IPR004095">
    <property type="entry name" value="TGS"/>
</dbReference>
<dbReference type="Pfam" id="PF19296">
    <property type="entry name" value="RelA_AH_RIS"/>
    <property type="match status" value="1"/>
</dbReference>
<gene>
    <name evidence="8" type="primary">relA</name>
    <name evidence="8" type="ORF">H0A61_02387</name>
</gene>
<dbReference type="PANTHER" id="PTHR21262:SF31">
    <property type="entry name" value="GTP PYROPHOSPHOKINASE"/>
    <property type="match status" value="1"/>
</dbReference>
<dbReference type="GO" id="GO:0005886">
    <property type="term" value="C:plasma membrane"/>
    <property type="evidence" value="ECO:0007669"/>
    <property type="project" value="TreeGrafter"/>
</dbReference>
<dbReference type="InterPro" id="IPR003607">
    <property type="entry name" value="HD/PDEase_dom"/>
</dbReference>
<dbReference type="Gene3D" id="3.30.460.10">
    <property type="entry name" value="Beta Polymerase, domain 2"/>
    <property type="match status" value="1"/>
</dbReference>
<keyword evidence="8" id="KW-0808">Transferase</keyword>
<comment type="pathway">
    <text evidence="1">Purine metabolism; ppGpp biosynthesis; ppGpp from GTP: step 1/2.</text>
</comment>
<dbReference type="InterPro" id="IPR012676">
    <property type="entry name" value="TGS-like"/>
</dbReference>
<dbReference type="EC" id="2.7.6.5" evidence="2"/>
<dbReference type="SUPFAM" id="SSF81271">
    <property type="entry name" value="TGS-like"/>
    <property type="match status" value="1"/>
</dbReference>
<feature type="domain" description="TGS" evidence="7">
    <location>
        <begin position="384"/>
        <end position="445"/>
    </location>
</feature>
<dbReference type="PANTHER" id="PTHR21262">
    <property type="entry name" value="GUANOSINE-3',5'-BIS DIPHOSPHATE 3'-PYROPHOSPHOHYDROLASE"/>
    <property type="match status" value="1"/>
</dbReference>
<dbReference type="NCBIfam" id="TIGR00691">
    <property type="entry name" value="spoT_relA"/>
    <property type="match status" value="1"/>
</dbReference>
<sequence length="722" mass="83887">MAVNTLAKKIQLYNPQGDLSVVQRAYEFARKAHRGQHRISGELFIFHPLEVAKILADLELDVITICAGLLHDVVEDTNYTIKDIEDNFGYEVALLVDGVTKLGRLEYKSKEEQQAENLRKMFLAMAEDIRVILIKLADRLHNMRTLKHLPQEKRKEKARETLEIFAPLAHRLGISKIQWELEDLALRYLEPQVYKELVELVSKKKEEREKEINLAIDVLRSKLEELGFNFEIQGRSKHFYSIYKKMKEQNKTFDQIYDLTAIRIIVNTIKDCYGVLGIVHTLWKPIPGRFKDYIAMPKPNMYQSLHTTVIGPKGEPLEIQIRTWEMHKTAEYGIAAHWKYKEGIKEVKDFEKKLSWLRELLEWQRDLKDAKEFMETIKIDLFTDEVFVFTPKGDVIDLPAGSTPIDFAYRIHTDVGHNCIGAKINGKIVPLNYQLKNGDIVEILTGSQPGGPSRDWLNIVKSSQARNKIRQWFKKEIREENIAKGREMLEKEVKRAGYFHKNLMKQEYIDAVLKKFNFNDVEDLFSSIGYGGITANQVLQKLLEEYRKHNKGKFRQEIEFPKKDDRHKKGRTLDKGVKVKGVDNLLVRFSRCCNPVPGDEIIGYITRGRGVSIHRKDCPNVKQHFDEKERLIEVEWDESRNASYSVEIQVSANDRGGLLSDVVNTINDLKTMIIAVNARTTRDRIALIDMTLEIKNKEHLQLIIQKLKRIKDVFKVNRILPN</sequence>
<evidence type="ECO:0000259" key="5">
    <source>
        <dbReference type="PROSITE" id="PS51671"/>
    </source>
</evidence>
<dbReference type="CDD" id="cd05399">
    <property type="entry name" value="NT_Rel-Spo_like"/>
    <property type="match status" value="1"/>
</dbReference>
<dbReference type="SMART" id="SM00471">
    <property type="entry name" value="HDc"/>
    <property type="match status" value="1"/>
</dbReference>
<dbReference type="GO" id="GO:0008728">
    <property type="term" value="F:GTP diphosphokinase activity"/>
    <property type="evidence" value="ECO:0007669"/>
    <property type="project" value="UniProtKB-EC"/>
</dbReference>
<dbReference type="InterPro" id="IPR006674">
    <property type="entry name" value="HD_domain"/>
</dbReference>
<dbReference type="InterPro" id="IPR045865">
    <property type="entry name" value="ACT-like_dom_sf"/>
</dbReference>
<evidence type="ECO:0000256" key="3">
    <source>
        <dbReference type="ARBA" id="ARBA00048244"/>
    </source>
</evidence>
<dbReference type="SUPFAM" id="SSF109604">
    <property type="entry name" value="HD-domain/PDEase-like"/>
    <property type="match status" value="1"/>
</dbReference>
<feature type="domain" description="ACT" evidence="5">
    <location>
        <begin position="647"/>
        <end position="721"/>
    </location>
</feature>
<evidence type="ECO:0000259" key="6">
    <source>
        <dbReference type="PROSITE" id="PS51831"/>
    </source>
</evidence>
<evidence type="ECO:0000256" key="2">
    <source>
        <dbReference type="ARBA" id="ARBA00013251"/>
    </source>
</evidence>
<dbReference type="InterPro" id="IPR045600">
    <property type="entry name" value="RelA/SpoT_AH_RIS"/>
</dbReference>
<dbReference type="FunFam" id="1.10.3210.10:FF:000001">
    <property type="entry name" value="GTP pyrophosphokinase RelA"/>
    <property type="match status" value="1"/>
</dbReference>
<dbReference type="PROSITE" id="PS51831">
    <property type="entry name" value="HD"/>
    <property type="match status" value="1"/>
</dbReference>